<dbReference type="RefSeq" id="WP_008865056.1">
    <property type="nucleotide sequence ID" value="NZ_GL883761.1"/>
</dbReference>
<keyword evidence="3" id="KW-1185">Reference proteome</keyword>
<dbReference type="GO" id="GO:0003677">
    <property type="term" value="F:DNA binding"/>
    <property type="evidence" value="ECO:0007669"/>
    <property type="project" value="UniProtKB-KW"/>
</dbReference>
<sequence length="100" mass="11436">METRRLAKKTWKETSADWMKDPEFRKEYEEVRAEFKDLDKVLELRTRAGISQAEIAARMGTSQSAVARLETKLGRGELPGMSSLKRYAAALGKTVEIRFI</sequence>
<dbReference type="Proteomes" id="UP000005156">
    <property type="component" value="Unassembled WGS sequence"/>
</dbReference>
<dbReference type="EMBL" id="AFBP01000096">
    <property type="protein sequence ID" value="EGG50645.1"/>
    <property type="molecule type" value="Genomic_DNA"/>
</dbReference>
<dbReference type="AlphaFoldDB" id="F3QNU4"/>
<evidence type="ECO:0000259" key="1">
    <source>
        <dbReference type="PROSITE" id="PS50943"/>
    </source>
</evidence>
<dbReference type="HOGENOM" id="CLU_066192_18_0_4"/>
<dbReference type="OrthoDB" id="2736385at2"/>
<feature type="domain" description="HTH cro/C1-type" evidence="1">
    <location>
        <begin position="41"/>
        <end position="98"/>
    </location>
</feature>
<dbReference type="SUPFAM" id="SSF47413">
    <property type="entry name" value="lambda repressor-like DNA-binding domains"/>
    <property type="match status" value="1"/>
</dbReference>
<dbReference type="Pfam" id="PF01381">
    <property type="entry name" value="HTH_3"/>
    <property type="match status" value="1"/>
</dbReference>
<reference evidence="2 3" key="1">
    <citation type="submission" date="2011-02" db="EMBL/GenBank/DDBJ databases">
        <authorList>
            <person name="Weinstock G."/>
            <person name="Sodergren E."/>
            <person name="Clifton S."/>
            <person name="Fulton L."/>
            <person name="Fulton B."/>
            <person name="Courtney L."/>
            <person name="Fronick C."/>
            <person name="Harrison M."/>
            <person name="Strong C."/>
            <person name="Farmer C."/>
            <person name="Delahaunty K."/>
            <person name="Markovic C."/>
            <person name="Hall O."/>
            <person name="Minx P."/>
            <person name="Tomlinson C."/>
            <person name="Mitreva M."/>
            <person name="Hou S."/>
            <person name="Chen J."/>
            <person name="Wollam A."/>
            <person name="Pepin K.H."/>
            <person name="Johnson M."/>
            <person name="Bhonagiri V."/>
            <person name="Zhang X."/>
            <person name="Suruliraj S."/>
            <person name="Warren W."/>
            <person name="Chinwalla A."/>
            <person name="Mardis E.R."/>
            <person name="Wilson R.K."/>
        </authorList>
    </citation>
    <scope>NUCLEOTIDE SEQUENCE [LARGE SCALE GENOMIC DNA]</scope>
    <source>
        <strain evidence="2 3">YIT 11859</strain>
    </source>
</reference>
<accession>F3QNU4</accession>
<organism evidence="2 3">
    <name type="scientific">Parasutterella excrementihominis YIT 11859</name>
    <dbReference type="NCBI Taxonomy" id="762966"/>
    <lineage>
        <taxon>Bacteria</taxon>
        <taxon>Pseudomonadati</taxon>
        <taxon>Pseudomonadota</taxon>
        <taxon>Betaproteobacteria</taxon>
        <taxon>Burkholderiales</taxon>
        <taxon>Sutterellaceae</taxon>
        <taxon>Parasutterella</taxon>
    </lineage>
</organism>
<dbReference type="GeneID" id="43349900"/>
<dbReference type="CDD" id="cd00093">
    <property type="entry name" value="HTH_XRE"/>
    <property type="match status" value="1"/>
</dbReference>
<evidence type="ECO:0000313" key="3">
    <source>
        <dbReference type="Proteomes" id="UP000005156"/>
    </source>
</evidence>
<dbReference type="InterPro" id="IPR001387">
    <property type="entry name" value="Cro/C1-type_HTH"/>
</dbReference>
<dbReference type="Gene3D" id="1.10.260.40">
    <property type="entry name" value="lambda repressor-like DNA-binding domains"/>
    <property type="match status" value="1"/>
</dbReference>
<keyword evidence="2" id="KW-0238">DNA-binding</keyword>
<dbReference type="SMART" id="SM00530">
    <property type="entry name" value="HTH_XRE"/>
    <property type="match status" value="1"/>
</dbReference>
<proteinExistence type="predicted"/>
<evidence type="ECO:0000313" key="2">
    <source>
        <dbReference type="EMBL" id="EGG50645.1"/>
    </source>
</evidence>
<name>F3QNU4_9BURK</name>
<gene>
    <name evidence="2" type="ORF">HMPREF9439_02630</name>
</gene>
<dbReference type="InterPro" id="IPR010982">
    <property type="entry name" value="Lambda_DNA-bd_dom_sf"/>
</dbReference>
<dbReference type="eggNOG" id="COG3620">
    <property type="taxonomic scope" value="Bacteria"/>
</dbReference>
<protein>
    <submittedName>
        <fullName evidence="2">DNA-binding helix-turn-helix protein</fullName>
    </submittedName>
</protein>
<comment type="caution">
    <text evidence="2">The sequence shown here is derived from an EMBL/GenBank/DDBJ whole genome shotgun (WGS) entry which is preliminary data.</text>
</comment>
<dbReference type="PROSITE" id="PS50943">
    <property type="entry name" value="HTH_CROC1"/>
    <property type="match status" value="1"/>
</dbReference>